<dbReference type="PROSITE" id="PS00760">
    <property type="entry name" value="SPASE_I_2"/>
    <property type="match status" value="1"/>
</dbReference>
<dbReference type="EC" id="3.4.21.89" evidence="3 7"/>
<evidence type="ECO:0000313" key="10">
    <source>
        <dbReference type="Proteomes" id="UP000631300"/>
    </source>
</evidence>
<feature type="active site" evidence="6">
    <location>
        <position position="15"/>
    </location>
</feature>
<comment type="subcellular location">
    <subcellularLocation>
        <location evidence="7">Membrane</location>
        <topology evidence="7">Multi-pass membrane protein</topology>
    </subcellularLocation>
</comment>
<dbReference type="InterPro" id="IPR000223">
    <property type="entry name" value="Pept_S26A_signal_pept_1"/>
</dbReference>
<feature type="active site" evidence="6">
    <location>
        <position position="69"/>
    </location>
</feature>
<dbReference type="GO" id="GO:0006465">
    <property type="term" value="P:signal peptide processing"/>
    <property type="evidence" value="ECO:0007669"/>
    <property type="project" value="InterPro"/>
</dbReference>
<dbReference type="GO" id="GO:0004252">
    <property type="term" value="F:serine-type endopeptidase activity"/>
    <property type="evidence" value="ECO:0007669"/>
    <property type="project" value="InterPro"/>
</dbReference>
<gene>
    <name evidence="9" type="ORF">GCM10007391_31140</name>
</gene>
<dbReference type="SUPFAM" id="SSF51306">
    <property type="entry name" value="LexA/Signal peptidase"/>
    <property type="match status" value="1"/>
</dbReference>
<evidence type="ECO:0000259" key="8">
    <source>
        <dbReference type="Pfam" id="PF10502"/>
    </source>
</evidence>
<dbReference type="InterPro" id="IPR019757">
    <property type="entry name" value="Pept_S26A_signal_pept_1_Lys-AS"/>
</dbReference>
<dbReference type="PRINTS" id="PR00727">
    <property type="entry name" value="LEADERPTASE"/>
</dbReference>
<evidence type="ECO:0000256" key="2">
    <source>
        <dbReference type="ARBA" id="ARBA00009370"/>
    </source>
</evidence>
<feature type="domain" description="Peptidase S26" evidence="8">
    <location>
        <begin position="2"/>
        <end position="168"/>
    </location>
</feature>
<dbReference type="GO" id="GO:0016020">
    <property type="term" value="C:membrane"/>
    <property type="evidence" value="ECO:0007669"/>
    <property type="project" value="UniProtKB-SubCell"/>
</dbReference>
<name>A0A918JQX6_9ALTE</name>
<dbReference type="InterPro" id="IPR036286">
    <property type="entry name" value="LexA/Signal_pep-like_sf"/>
</dbReference>
<dbReference type="Pfam" id="PF10502">
    <property type="entry name" value="Peptidase_S26"/>
    <property type="match status" value="1"/>
</dbReference>
<dbReference type="GO" id="GO:0009003">
    <property type="term" value="F:signal peptidase activity"/>
    <property type="evidence" value="ECO:0007669"/>
    <property type="project" value="UniProtKB-EC"/>
</dbReference>
<dbReference type="Proteomes" id="UP000631300">
    <property type="component" value="Unassembled WGS sequence"/>
</dbReference>
<comment type="similarity">
    <text evidence="2 7">Belongs to the peptidase S26 family.</text>
</comment>
<dbReference type="PANTHER" id="PTHR43390:SF1">
    <property type="entry name" value="CHLOROPLAST PROCESSING PEPTIDASE"/>
    <property type="match status" value="1"/>
</dbReference>
<evidence type="ECO:0000256" key="3">
    <source>
        <dbReference type="ARBA" id="ARBA00013208"/>
    </source>
</evidence>
<keyword evidence="5 7" id="KW-0378">Hydrolase</keyword>
<dbReference type="CDD" id="cd06530">
    <property type="entry name" value="S26_SPase_I"/>
    <property type="match status" value="1"/>
</dbReference>
<comment type="catalytic activity">
    <reaction evidence="1 7">
        <text>Cleavage of hydrophobic, N-terminal signal or leader sequences from secreted and periplasmic proteins.</text>
        <dbReference type="EC" id="3.4.21.89"/>
    </reaction>
</comment>
<accession>A0A918JQX6</accession>
<dbReference type="PANTHER" id="PTHR43390">
    <property type="entry name" value="SIGNAL PEPTIDASE I"/>
    <property type="match status" value="1"/>
</dbReference>
<evidence type="ECO:0000313" key="9">
    <source>
        <dbReference type="EMBL" id="GGW94682.1"/>
    </source>
</evidence>
<proteinExistence type="inferred from homology"/>
<evidence type="ECO:0000256" key="1">
    <source>
        <dbReference type="ARBA" id="ARBA00000677"/>
    </source>
</evidence>
<evidence type="ECO:0000256" key="4">
    <source>
        <dbReference type="ARBA" id="ARBA00019232"/>
    </source>
</evidence>
<protein>
    <recommendedName>
        <fullName evidence="4 7">Signal peptidase I</fullName>
        <ecNumber evidence="3 7">3.4.21.89</ecNumber>
    </recommendedName>
</protein>
<dbReference type="InterPro" id="IPR019533">
    <property type="entry name" value="Peptidase_S26"/>
</dbReference>
<dbReference type="AlphaFoldDB" id="A0A918JQX6"/>
<evidence type="ECO:0000256" key="5">
    <source>
        <dbReference type="ARBA" id="ARBA00022801"/>
    </source>
</evidence>
<evidence type="ECO:0000256" key="6">
    <source>
        <dbReference type="PIRSR" id="PIRSR600223-1"/>
    </source>
</evidence>
<comment type="caution">
    <text evidence="9">The sequence shown here is derived from an EMBL/GenBank/DDBJ whole genome shotgun (WGS) entry which is preliminary data.</text>
</comment>
<keyword evidence="7" id="KW-0645">Protease</keyword>
<keyword evidence="10" id="KW-1185">Reference proteome</keyword>
<organism evidence="9 10">
    <name type="scientific">Alteromonas halophila</name>
    <dbReference type="NCBI Taxonomy" id="516698"/>
    <lineage>
        <taxon>Bacteria</taxon>
        <taxon>Pseudomonadati</taxon>
        <taxon>Pseudomonadota</taxon>
        <taxon>Gammaproteobacteria</taxon>
        <taxon>Alteromonadales</taxon>
        <taxon>Alteromonadaceae</taxon>
        <taxon>Alteromonas/Salinimonas group</taxon>
        <taxon>Alteromonas</taxon>
    </lineage>
</organism>
<dbReference type="EMBL" id="BMXP01000011">
    <property type="protein sequence ID" value="GGW94682.1"/>
    <property type="molecule type" value="Genomic_DNA"/>
</dbReference>
<dbReference type="Gene3D" id="2.10.109.10">
    <property type="entry name" value="Umud Fragment, subunit A"/>
    <property type="match status" value="1"/>
</dbReference>
<evidence type="ECO:0000256" key="7">
    <source>
        <dbReference type="RuleBase" id="RU362042"/>
    </source>
</evidence>
<sequence>MRSSLADWYDVPTGSMQPTIVEGDRIFVNKAAYYLEVPFTNIRVMQTGKVKRGDIVIIDSDHEDMRLVKRVVGLPGDCISMQNNVLTVNGETLTYRRQNPQTYEETLDNSRHLIQLRAVPAAKHSFSATCIPDKQLMVLGDNRNNSRDFRFIGFVSLSEIQGKATSVLFSLDPDDHYLPRPARTLRQLM</sequence>
<reference evidence="9" key="2">
    <citation type="submission" date="2020-09" db="EMBL/GenBank/DDBJ databases">
        <authorList>
            <person name="Sun Q."/>
            <person name="Kim S."/>
        </authorList>
    </citation>
    <scope>NUCLEOTIDE SEQUENCE</scope>
    <source>
        <strain evidence="9">KCTC 22164</strain>
    </source>
</reference>
<dbReference type="NCBIfam" id="TIGR02227">
    <property type="entry name" value="sigpep_I_bact"/>
    <property type="match status" value="1"/>
</dbReference>
<reference evidence="9" key="1">
    <citation type="journal article" date="2014" name="Int. J. Syst. Evol. Microbiol.">
        <title>Complete genome sequence of Corynebacterium casei LMG S-19264T (=DSM 44701T), isolated from a smear-ripened cheese.</title>
        <authorList>
            <consortium name="US DOE Joint Genome Institute (JGI-PGF)"/>
            <person name="Walter F."/>
            <person name="Albersmeier A."/>
            <person name="Kalinowski J."/>
            <person name="Ruckert C."/>
        </authorList>
    </citation>
    <scope>NUCLEOTIDE SEQUENCE</scope>
    <source>
        <strain evidence="9">KCTC 22164</strain>
    </source>
</reference>